<sequence>MQLSTNTLTITNNPSPTSIDLSGYLDNTDTQLTEAEVDAFVNNNGYLTTEVDGSTSNELQTISKTGNTVSLSNGGGSFTDAVDDADNDPDNEIQDLSSSASGTDRTINISGGTSTTISVADADNSTSNETITATSFEAGNIIRFVEGGVNRDLDISTLNANLNVNNNNLVNVSDPVNAQDAVNLQYLEAKDATDYAFKSIINETGTGSPRTFDISTFDFDEGNLISTTQVSITESGVYLFTIKGTSTSNANLVVNVNNATDYPVGLINLGKYYDTIFLKLTVGDIIELRATSTTNGELFALEFFGYKI</sequence>
<dbReference type="EMBL" id="UOES01000245">
    <property type="protein sequence ID" value="VAW27477.1"/>
    <property type="molecule type" value="Genomic_DNA"/>
</dbReference>
<gene>
    <name evidence="2" type="ORF">MNBD_BACTEROID06-354</name>
</gene>
<name>A0A3B0UQJ3_9ZZZZ</name>
<reference evidence="2" key="1">
    <citation type="submission" date="2018-06" db="EMBL/GenBank/DDBJ databases">
        <authorList>
            <person name="Zhirakovskaya E."/>
        </authorList>
    </citation>
    <scope>NUCLEOTIDE SEQUENCE</scope>
</reference>
<evidence type="ECO:0000256" key="1">
    <source>
        <dbReference type="SAM" id="MobiDB-lite"/>
    </source>
</evidence>
<organism evidence="2">
    <name type="scientific">hydrothermal vent metagenome</name>
    <dbReference type="NCBI Taxonomy" id="652676"/>
    <lineage>
        <taxon>unclassified sequences</taxon>
        <taxon>metagenomes</taxon>
        <taxon>ecological metagenomes</taxon>
    </lineage>
</organism>
<evidence type="ECO:0000313" key="2">
    <source>
        <dbReference type="EMBL" id="VAW27477.1"/>
    </source>
</evidence>
<feature type="region of interest" description="Disordered" evidence="1">
    <location>
        <begin position="93"/>
        <end position="113"/>
    </location>
</feature>
<protein>
    <submittedName>
        <fullName evidence="2">Uncharacterized protein</fullName>
    </submittedName>
</protein>
<feature type="compositionally biased region" description="Polar residues" evidence="1">
    <location>
        <begin position="94"/>
        <end position="105"/>
    </location>
</feature>
<proteinExistence type="predicted"/>
<accession>A0A3B0UQJ3</accession>
<dbReference type="AlphaFoldDB" id="A0A3B0UQJ3"/>